<dbReference type="InterPro" id="IPR008977">
    <property type="entry name" value="PHM/PNGase_F_dom_sf"/>
</dbReference>
<dbReference type="Gene3D" id="2.60.120.230">
    <property type="match status" value="1"/>
</dbReference>
<gene>
    <name evidence="3" type="ORF">LNTAR_08046</name>
</gene>
<dbReference type="GO" id="GO:0009055">
    <property type="term" value="F:electron transfer activity"/>
    <property type="evidence" value="ECO:0007669"/>
    <property type="project" value="InterPro"/>
</dbReference>
<dbReference type="STRING" id="313628.LNTAR_08046"/>
<keyword evidence="1" id="KW-1015">Disulfide bond</keyword>
<dbReference type="AlphaFoldDB" id="A6DRY3"/>
<evidence type="ECO:0000256" key="1">
    <source>
        <dbReference type="ARBA" id="ARBA00023157"/>
    </source>
</evidence>
<organism evidence="3 4">
    <name type="scientific">Lentisphaera araneosa HTCC2155</name>
    <dbReference type="NCBI Taxonomy" id="313628"/>
    <lineage>
        <taxon>Bacteria</taxon>
        <taxon>Pseudomonadati</taxon>
        <taxon>Lentisphaerota</taxon>
        <taxon>Lentisphaeria</taxon>
        <taxon>Lentisphaerales</taxon>
        <taxon>Lentisphaeraceae</taxon>
        <taxon>Lentisphaera</taxon>
    </lineage>
</organism>
<dbReference type="InterPro" id="IPR013766">
    <property type="entry name" value="Thioredoxin_domain"/>
</dbReference>
<name>A6DRY3_9BACT</name>
<dbReference type="GO" id="GO:0016715">
    <property type="term" value="F:oxidoreductase activity, acting on paired donors, with incorporation or reduction of molecular oxygen, reduced ascorbate as one donor, and incorporation of one atom of oxygen"/>
    <property type="evidence" value="ECO:0007669"/>
    <property type="project" value="InterPro"/>
</dbReference>
<dbReference type="InterPro" id="IPR014784">
    <property type="entry name" value="Cu2_ascorb_mOase-like_C"/>
</dbReference>
<evidence type="ECO:0000313" key="3">
    <source>
        <dbReference type="EMBL" id="EDM25558.1"/>
    </source>
</evidence>
<dbReference type="Pfam" id="PF03712">
    <property type="entry name" value="Cu2_monoox_C"/>
    <property type="match status" value="1"/>
</dbReference>
<dbReference type="Proteomes" id="UP000004947">
    <property type="component" value="Unassembled WGS sequence"/>
</dbReference>
<dbReference type="eggNOG" id="COG0526">
    <property type="taxonomic scope" value="Bacteria"/>
</dbReference>
<evidence type="ECO:0000259" key="2">
    <source>
        <dbReference type="PROSITE" id="PS51352"/>
    </source>
</evidence>
<dbReference type="InterPro" id="IPR036249">
    <property type="entry name" value="Thioredoxin-like_sf"/>
</dbReference>
<dbReference type="GO" id="GO:0005507">
    <property type="term" value="F:copper ion binding"/>
    <property type="evidence" value="ECO:0007669"/>
    <property type="project" value="InterPro"/>
</dbReference>
<dbReference type="PANTHER" id="PTHR43640:SF1">
    <property type="entry name" value="THIOREDOXIN-DEPENDENT PEROXIREDOXIN"/>
    <property type="match status" value="1"/>
</dbReference>
<feature type="domain" description="Thioredoxin" evidence="2">
    <location>
        <begin position="36"/>
        <end position="185"/>
    </location>
</feature>
<dbReference type="Gene3D" id="2.60.120.310">
    <property type="entry name" value="Copper type II, ascorbate-dependent monooxygenase, N-terminal domain"/>
    <property type="match status" value="1"/>
</dbReference>
<dbReference type="Gene3D" id="3.40.30.10">
    <property type="entry name" value="Glutaredoxin"/>
    <property type="match status" value="1"/>
</dbReference>
<sequence>MKLLKNFFILLVGCFGISSYSIERWAVKPQTDLFENQVGTYIENIKLKDANGQELDLYCKESPLTVISIFDFDCPLALKISPKIKRLEQEFPELKFQHVYINDLESTEEVAQQFQKRQYTGQLLNDNNELFIQTLNVKTTCENFVIDNKGTLLYRGAFDDQYGINITKKQPENHYLKDALKAVIQGRNITYALTEAPGCMVSADEVKQKQEITYHKDVARILQNKCQQCHREGGVGPFKLMSYSQAKRRGKMIDYVLTKGLMPPWFAEEGGPWLHNFDLSPREKETLLNWLKSGSPEGDIAHAPAPKNWSSEGDITNPDLIVKFPKVKVKAEGFMDYEHVMVKIPITEDKWVRSIETRTENPQVLHHALSFVTKNKNQKNVNAIRGYFSGYVPGTSTQTYPEGMGKLLPKDSYLIIQLHYTPNGTPVEDQVSLVFDFYDEPPKHILEVKSAYSKKIHIPPHAENHIITAEHKFHQSGFLTAFNPHAHLRGKSFKYELVEANGKKQILLNIPNYDFNWQMDYQLAEPVYVPQGAKLLVTAAYDNSTNNKANPNPNATVRAGEQTDDEMMIGYFNWYAENANSSSKVQVKSTKEPLPNSLKKYALKIKEKVISGELNRQQAKNLLTKNIQKGVKTGAYQKDKVPQYVHILKNQFSQL</sequence>
<comment type="caution">
    <text evidence="3">The sequence shown here is derived from an EMBL/GenBank/DDBJ whole genome shotgun (WGS) entry which is preliminary data.</text>
</comment>
<dbReference type="PANTHER" id="PTHR43640">
    <property type="entry name" value="OS07G0260300 PROTEIN"/>
    <property type="match status" value="1"/>
</dbReference>
<dbReference type="InterPro" id="IPR047262">
    <property type="entry name" value="PRX-like1"/>
</dbReference>
<protein>
    <recommendedName>
        <fullName evidence="2">Thioredoxin domain-containing protein</fullName>
    </recommendedName>
</protein>
<dbReference type="SUPFAM" id="SSF46626">
    <property type="entry name" value="Cytochrome c"/>
    <property type="match status" value="1"/>
</dbReference>
<reference evidence="3 4" key="1">
    <citation type="journal article" date="2010" name="J. Bacteriol.">
        <title>Genome sequence of Lentisphaera araneosa HTCC2155T, the type species of the order Lentisphaerales in the phylum Lentisphaerae.</title>
        <authorList>
            <person name="Thrash J.C."/>
            <person name="Cho J.C."/>
            <person name="Vergin K.L."/>
            <person name="Morris R.M."/>
            <person name="Giovannoni S.J."/>
        </authorList>
    </citation>
    <scope>NUCLEOTIDE SEQUENCE [LARGE SCALE GENOMIC DNA]</scope>
    <source>
        <strain evidence="3 4">HTCC2155</strain>
    </source>
</reference>
<dbReference type="SUPFAM" id="SSF52833">
    <property type="entry name" value="Thioredoxin-like"/>
    <property type="match status" value="1"/>
</dbReference>
<dbReference type="InterPro" id="IPR036939">
    <property type="entry name" value="Cu2_ascorb_mOase_N_sf"/>
</dbReference>
<evidence type="ECO:0000313" key="4">
    <source>
        <dbReference type="Proteomes" id="UP000004947"/>
    </source>
</evidence>
<dbReference type="SUPFAM" id="SSF49742">
    <property type="entry name" value="PHM/PNGase F"/>
    <property type="match status" value="2"/>
</dbReference>
<dbReference type="InterPro" id="IPR036909">
    <property type="entry name" value="Cyt_c-like_dom_sf"/>
</dbReference>
<dbReference type="OrthoDB" id="9786191at2"/>
<proteinExistence type="predicted"/>
<accession>A6DRY3</accession>
<keyword evidence="4" id="KW-1185">Reference proteome</keyword>
<dbReference type="InterPro" id="IPR024548">
    <property type="entry name" value="Cu2_monoox_C"/>
</dbReference>
<dbReference type="EMBL" id="ABCK01000027">
    <property type="protein sequence ID" value="EDM25558.1"/>
    <property type="molecule type" value="Genomic_DNA"/>
</dbReference>
<dbReference type="GO" id="GO:0020037">
    <property type="term" value="F:heme binding"/>
    <property type="evidence" value="ECO:0007669"/>
    <property type="project" value="InterPro"/>
</dbReference>
<dbReference type="PROSITE" id="PS51352">
    <property type="entry name" value="THIOREDOXIN_2"/>
    <property type="match status" value="1"/>
</dbReference>
<dbReference type="RefSeq" id="WP_007280601.1">
    <property type="nucleotide sequence ID" value="NZ_ABCK01000027.1"/>
</dbReference>